<protein>
    <submittedName>
        <fullName evidence="2">Ubiquitin-conjugating enzyme E2 L3</fullName>
    </submittedName>
</protein>
<evidence type="ECO:0000256" key="1">
    <source>
        <dbReference type="SAM" id="MobiDB-lite"/>
    </source>
</evidence>
<evidence type="ECO:0000313" key="2">
    <source>
        <dbReference type="EMBL" id="ELW71200.1"/>
    </source>
</evidence>
<reference evidence="3" key="2">
    <citation type="journal article" date="2013" name="Nat. Commun.">
        <title>Genome of the Chinese tree shrew.</title>
        <authorList>
            <person name="Fan Y."/>
            <person name="Huang Z.Y."/>
            <person name="Cao C.C."/>
            <person name="Chen C.S."/>
            <person name="Chen Y.X."/>
            <person name="Fan D.D."/>
            <person name="He J."/>
            <person name="Hou H.L."/>
            <person name="Hu L."/>
            <person name="Hu X.T."/>
            <person name="Jiang X.T."/>
            <person name="Lai R."/>
            <person name="Lang Y.S."/>
            <person name="Liang B."/>
            <person name="Liao S.G."/>
            <person name="Mu D."/>
            <person name="Ma Y.Y."/>
            <person name="Niu Y.Y."/>
            <person name="Sun X.Q."/>
            <person name="Xia J.Q."/>
            <person name="Xiao J."/>
            <person name="Xiong Z.Q."/>
            <person name="Xu L."/>
            <person name="Yang L."/>
            <person name="Zhang Y."/>
            <person name="Zhao W."/>
            <person name="Zhao X.D."/>
            <person name="Zheng Y.T."/>
            <person name="Zhou J.M."/>
            <person name="Zhu Y.B."/>
            <person name="Zhang G.J."/>
            <person name="Wang J."/>
            <person name="Yao Y.G."/>
        </authorList>
    </citation>
    <scope>NUCLEOTIDE SEQUENCE [LARGE SCALE GENOMIC DNA]</scope>
</reference>
<organism evidence="2 3">
    <name type="scientific">Tupaia chinensis</name>
    <name type="common">Chinese tree shrew</name>
    <name type="synonym">Tupaia belangeri chinensis</name>
    <dbReference type="NCBI Taxonomy" id="246437"/>
    <lineage>
        <taxon>Eukaryota</taxon>
        <taxon>Metazoa</taxon>
        <taxon>Chordata</taxon>
        <taxon>Craniata</taxon>
        <taxon>Vertebrata</taxon>
        <taxon>Euteleostomi</taxon>
        <taxon>Mammalia</taxon>
        <taxon>Eutheria</taxon>
        <taxon>Euarchontoglires</taxon>
        <taxon>Scandentia</taxon>
        <taxon>Tupaiidae</taxon>
        <taxon>Tupaia</taxon>
    </lineage>
</organism>
<reference evidence="3" key="1">
    <citation type="submission" date="2012-07" db="EMBL/GenBank/DDBJ databases">
        <title>Genome of the Chinese tree shrew, a rising model animal genetically related to primates.</title>
        <authorList>
            <person name="Zhang G."/>
            <person name="Fan Y."/>
            <person name="Yao Y."/>
            <person name="Huang Z."/>
        </authorList>
    </citation>
    <scope>NUCLEOTIDE SEQUENCE [LARGE SCALE GENOMIC DNA]</scope>
</reference>
<dbReference type="AlphaFoldDB" id="L9L7V2"/>
<evidence type="ECO:0000313" key="3">
    <source>
        <dbReference type="Proteomes" id="UP000011518"/>
    </source>
</evidence>
<accession>L9L7V2</accession>
<dbReference type="EMBL" id="KB320472">
    <property type="protein sequence ID" value="ELW71200.1"/>
    <property type="molecule type" value="Genomic_DNA"/>
</dbReference>
<feature type="region of interest" description="Disordered" evidence="1">
    <location>
        <begin position="44"/>
        <end position="70"/>
    </location>
</feature>
<keyword evidence="3" id="KW-1185">Reference proteome</keyword>
<dbReference type="InParanoid" id="L9L7V2"/>
<gene>
    <name evidence="2" type="ORF">TREES_T100015612</name>
</gene>
<name>L9L7V2_TUPCH</name>
<dbReference type="Proteomes" id="UP000011518">
    <property type="component" value="Unassembled WGS sequence"/>
</dbReference>
<proteinExistence type="predicted"/>
<sequence>MVAAAPADGCLGPCYGVASSGRPAASVLLPQLPVIHHLGHAEQCQAGSRPAASDSGNKARQTRESKFSTFPDHLPVSEKITVAGVKQSADGLRVGSCPFLGQSRLAGGMRGWKQGKLARVEVTHHIRITRWSSWLHGHGTASQRLPCLPCGWTGSVLRHPDQADLAEEYSKDHNKFCKNAEEFTKKYGEKRPADWNLPRSSPASVSRAPAVYSVTLPGRTLGN</sequence>